<dbReference type="Gene3D" id="3.90.1640.10">
    <property type="entry name" value="inorganic pyrophosphatase (n-terminal core)"/>
    <property type="match status" value="1"/>
</dbReference>
<dbReference type="PANTHER" id="PTHR47618">
    <property type="entry name" value="BIFUNCTIONAL OLIGORIBONUCLEASE AND PAP PHOSPHATASE NRNA"/>
    <property type="match status" value="1"/>
</dbReference>
<organism evidence="2 3">
    <name type="scientific">Candidatus Enterococcus lowellii</name>
    <dbReference type="NCBI Taxonomy" id="2230877"/>
    <lineage>
        <taxon>Bacteria</taxon>
        <taxon>Bacillati</taxon>
        <taxon>Bacillota</taxon>
        <taxon>Bacilli</taxon>
        <taxon>Lactobacillales</taxon>
        <taxon>Enterococcaceae</taxon>
        <taxon>Enterococcus</taxon>
    </lineage>
</organism>
<dbReference type="PROSITE" id="PS50887">
    <property type="entry name" value="GGDEF"/>
    <property type="match status" value="1"/>
</dbReference>
<dbReference type="Proteomes" id="UP000664701">
    <property type="component" value="Chromosome"/>
</dbReference>
<dbReference type="PANTHER" id="PTHR47618:SF2">
    <property type="entry name" value="CYCLIC-DI-AMP PHOSPHODIESTERASE GDPP"/>
    <property type="match status" value="1"/>
</dbReference>
<feature type="domain" description="GGDEF" evidence="1">
    <location>
        <begin position="1"/>
        <end position="129"/>
    </location>
</feature>
<dbReference type="RefSeq" id="WP_207941879.1">
    <property type="nucleotide sequence ID" value="NZ_CP147251.1"/>
</dbReference>
<dbReference type="InterPro" id="IPR051319">
    <property type="entry name" value="Oligoribo/pAp-PDE_c-di-AMP_PDE"/>
</dbReference>
<dbReference type="Pfam" id="PF02272">
    <property type="entry name" value="DHHA1"/>
    <property type="match status" value="1"/>
</dbReference>
<evidence type="ECO:0000313" key="2">
    <source>
        <dbReference type="EMBL" id="WYJ75807.1"/>
    </source>
</evidence>
<reference evidence="2 3" key="1">
    <citation type="submission" date="2024-03" db="EMBL/GenBank/DDBJ databases">
        <title>The Genome Sequence of Enterococcus sp. DIV2402.</title>
        <authorList>
            <consortium name="The Broad Institute Genomics Platform"/>
            <consortium name="The Broad Institute Microbial Omics Core"/>
            <consortium name="The Broad Institute Genomic Center for Infectious Diseases"/>
            <person name="Earl A."/>
            <person name="Manson A."/>
            <person name="Gilmore M."/>
            <person name="Schwartman J."/>
            <person name="Shea T."/>
            <person name="Abouelleil A."/>
            <person name="Cao P."/>
            <person name="Chapman S."/>
            <person name="Cusick C."/>
            <person name="Young S."/>
            <person name="Neafsey D."/>
            <person name="Nusbaum C."/>
            <person name="Birren B."/>
        </authorList>
    </citation>
    <scope>NUCLEOTIDE SEQUENCE [LARGE SCALE GENOMIC DNA]</scope>
    <source>
        <strain evidence="2 3">DIV2402</strain>
    </source>
</reference>
<proteinExistence type="predicted"/>
<dbReference type="InterPro" id="IPR003156">
    <property type="entry name" value="DHHA1_dom"/>
</dbReference>
<dbReference type="InterPro" id="IPR001667">
    <property type="entry name" value="DDH_dom"/>
</dbReference>
<gene>
    <name evidence="2" type="ORF">DOK78_000395</name>
</gene>
<dbReference type="Pfam" id="PF01368">
    <property type="entry name" value="DHH"/>
    <property type="match status" value="1"/>
</dbReference>
<accession>A0ABZ2SJZ8</accession>
<protein>
    <recommendedName>
        <fullName evidence="1">GGDEF domain-containing protein</fullName>
    </recommendedName>
</protein>
<name>A0ABZ2SJZ8_9ENTE</name>
<dbReference type="InterPro" id="IPR038763">
    <property type="entry name" value="DHH_sf"/>
</dbReference>
<evidence type="ECO:0000313" key="3">
    <source>
        <dbReference type="Proteomes" id="UP000664701"/>
    </source>
</evidence>
<dbReference type="InterPro" id="IPR000160">
    <property type="entry name" value="GGDEF_dom"/>
</dbReference>
<dbReference type="SUPFAM" id="SSF64182">
    <property type="entry name" value="DHH phosphoesterases"/>
    <property type="match status" value="1"/>
</dbReference>
<dbReference type="Gene3D" id="3.10.310.30">
    <property type="match status" value="1"/>
</dbReference>
<dbReference type="Pfam" id="PF24898">
    <property type="entry name" value="GGDEF_GdpP"/>
    <property type="match status" value="1"/>
</dbReference>
<keyword evidence="3" id="KW-1185">Reference proteome</keyword>
<sequence length="488" mass="54598">MTTAIGIISLDNYDDVIDKMDDKHISYLNTLVTTLVSDWASEYHVFYKRINSERYFFVADTADVLRMQEKNFDLLQHIKNSEVHNELVLTISMGIAYGEASAEKIGEIAQSNLDMALARGGDQVVVKHTDPQAKPQFFGGNTDGTIKRTRTRSRAMSMSLNRIFKDNQKIFIMGHRYPDMDAIGAAFGVATLGKFISKECYIILNREEVTADITRGLAEIDNYPEVKNLVISSKEALKLLDKQSVLVMVDYHKPSMSISEEVYEAVEKIVIIDHHRRGDEFPINPLLTYIEASASSASELVAELIQYQANKNHQLSKITATLLLAGIYVDTKSFAVRTTGRTFDVASYLKNHGADLSIVHDLLSSDLEAYLQISELVSRSEYVTPEIVVSVGPEDKEYDNVTIAKAADTLLSMNDIQAAFVITKRLDQRIGISARSSGKVNVQRLMENFGGGGHFTNAATQIEGQTLEKVREMLFNELRILEEKEQST</sequence>
<evidence type="ECO:0000259" key="1">
    <source>
        <dbReference type="PROSITE" id="PS50887"/>
    </source>
</evidence>
<dbReference type="EMBL" id="CP147251">
    <property type="protein sequence ID" value="WYJ75807.1"/>
    <property type="molecule type" value="Genomic_DNA"/>
</dbReference>